<dbReference type="AlphaFoldDB" id="A0AAD7GFN0"/>
<feature type="domain" description="Bromo" evidence="2">
    <location>
        <begin position="1"/>
        <end position="60"/>
    </location>
</feature>
<reference evidence="3" key="1">
    <citation type="submission" date="2023-03" db="EMBL/GenBank/DDBJ databases">
        <title>Massive genome expansion in bonnet fungi (Mycena s.s.) driven by repeated elements and novel gene families across ecological guilds.</title>
        <authorList>
            <consortium name="Lawrence Berkeley National Laboratory"/>
            <person name="Harder C.B."/>
            <person name="Miyauchi S."/>
            <person name="Viragh M."/>
            <person name="Kuo A."/>
            <person name="Thoen E."/>
            <person name="Andreopoulos B."/>
            <person name="Lu D."/>
            <person name="Skrede I."/>
            <person name="Drula E."/>
            <person name="Henrissat B."/>
            <person name="Morin E."/>
            <person name="Kohler A."/>
            <person name="Barry K."/>
            <person name="LaButti K."/>
            <person name="Morin E."/>
            <person name="Salamov A."/>
            <person name="Lipzen A."/>
            <person name="Mereny Z."/>
            <person name="Hegedus B."/>
            <person name="Baldrian P."/>
            <person name="Stursova M."/>
            <person name="Weitz H."/>
            <person name="Taylor A."/>
            <person name="Grigoriev I.V."/>
            <person name="Nagy L.G."/>
            <person name="Martin F."/>
            <person name="Kauserud H."/>
        </authorList>
    </citation>
    <scope>NUCLEOTIDE SEQUENCE</scope>
    <source>
        <strain evidence="3">CBHHK067</strain>
    </source>
</reference>
<comment type="caution">
    <text evidence="3">The sequence shown here is derived from an EMBL/GenBank/DDBJ whole genome shotgun (WGS) entry which is preliminary data.</text>
</comment>
<dbReference type="InterPro" id="IPR001487">
    <property type="entry name" value="Bromodomain"/>
</dbReference>
<dbReference type="Proteomes" id="UP001221757">
    <property type="component" value="Unassembled WGS sequence"/>
</dbReference>
<name>A0AAD7GFN0_MYCRO</name>
<dbReference type="InterPro" id="IPR041588">
    <property type="entry name" value="Integrase_H2C2"/>
</dbReference>
<keyword evidence="4" id="KW-1185">Reference proteome</keyword>
<organism evidence="3 4">
    <name type="scientific">Mycena rosella</name>
    <name type="common">Pink bonnet</name>
    <name type="synonym">Agaricus rosellus</name>
    <dbReference type="NCBI Taxonomy" id="1033263"/>
    <lineage>
        <taxon>Eukaryota</taxon>
        <taxon>Fungi</taxon>
        <taxon>Dikarya</taxon>
        <taxon>Basidiomycota</taxon>
        <taxon>Agaricomycotina</taxon>
        <taxon>Agaricomycetes</taxon>
        <taxon>Agaricomycetidae</taxon>
        <taxon>Agaricales</taxon>
        <taxon>Marasmiineae</taxon>
        <taxon>Mycenaceae</taxon>
        <taxon>Mycena</taxon>
    </lineage>
</organism>
<accession>A0AAD7GFN0</accession>
<sequence length="203" mass="23413">MEEGYNDNPSSENHPDWDYSIRQPLEFDEFKHEIDTRGGFYQSLDEAALTIEDFEGDLSLARDQEKVSTYGVQAAYAAEKLVMLQYLPLNMLEEEGLLLDIELRDNPDKREPYPEGHCMEAGKNQDERLKPFFLSTNGKLYKHGDGSTHKLVVAKEHRMYMMRASHNALGHRGLFATKALIDLRFWWPEMERDVDQSDHGAAS</sequence>
<keyword evidence="1" id="KW-0103">Bromodomain</keyword>
<gene>
    <name evidence="3" type="ORF">B0H17DRAFT_1135378</name>
</gene>
<evidence type="ECO:0000313" key="3">
    <source>
        <dbReference type="EMBL" id="KAJ7688836.1"/>
    </source>
</evidence>
<evidence type="ECO:0000313" key="4">
    <source>
        <dbReference type="Proteomes" id="UP001221757"/>
    </source>
</evidence>
<proteinExistence type="predicted"/>
<dbReference type="Gene3D" id="1.10.340.70">
    <property type="match status" value="1"/>
</dbReference>
<dbReference type="PROSITE" id="PS50014">
    <property type="entry name" value="BROMODOMAIN_2"/>
    <property type="match status" value="1"/>
</dbReference>
<protein>
    <recommendedName>
        <fullName evidence="2">Bromo domain-containing protein</fullName>
    </recommendedName>
</protein>
<evidence type="ECO:0000259" key="2">
    <source>
        <dbReference type="PROSITE" id="PS50014"/>
    </source>
</evidence>
<dbReference type="EMBL" id="JARKIE010000076">
    <property type="protein sequence ID" value="KAJ7688836.1"/>
    <property type="molecule type" value="Genomic_DNA"/>
</dbReference>
<dbReference type="Pfam" id="PF17921">
    <property type="entry name" value="Integrase_H2C2"/>
    <property type="match status" value="1"/>
</dbReference>
<evidence type="ECO:0000256" key="1">
    <source>
        <dbReference type="PROSITE-ProRule" id="PRU00035"/>
    </source>
</evidence>